<proteinExistence type="predicted"/>
<evidence type="ECO:0000313" key="1">
    <source>
        <dbReference type="EMBL" id="QAY74473.1"/>
    </source>
</evidence>
<dbReference type="SUPFAM" id="SSF56784">
    <property type="entry name" value="HAD-like"/>
    <property type="match status" value="1"/>
</dbReference>
<evidence type="ECO:0000313" key="2">
    <source>
        <dbReference type="Proteomes" id="UP000291259"/>
    </source>
</evidence>
<dbReference type="InterPro" id="IPR023198">
    <property type="entry name" value="PGP-like_dom2"/>
</dbReference>
<dbReference type="KEGG" id="agf:ET445_15210"/>
<dbReference type="AlphaFoldDB" id="A0A4P6FH37"/>
<protein>
    <submittedName>
        <fullName evidence="1">HAD family phosphatase</fullName>
    </submittedName>
</protein>
<name>A0A4P6FH37_9MICO</name>
<dbReference type="InterPro" id="IPR036412">
    <property type="entry name" value="HAD-like_sf"/>
</dbReference>
<dbReference type="OrthoDB" id="9797415at2"/>
<dbReference type="InterPro" id="IPR006439">
    <property type="entry name" value="HAD-SF_hydro_IA"/>
</dbReference>
<dbReference type="NCBIfam" id="TIGR01509">
    <property type="entry name" value="HAD-SF-IA-v3"/>
    <property type="match status" value="1"/>
</dbReference>
<keyword evidence="2" id="KW-1185">Reference proteome</keyword>
<dbReference type="Proteomes" id="UP000291259">
    <property type="component" value="Chromosome"/>
</dbReference>
<gene>
    <name evidence="1" type="ORF">ET445_15210</name>
</gene>
<dbReference type="Gene3D" id="1.10.150.240">
    <property type="entry name" value="Putative phosphatase, domain 2"/>
    <property type="match status" value="1"/>
</dbReference>
<sequence>MAAPLFLFDFDQTLYAYDFRRRLPALARLTGATQYHLASTWWAGGYEAAAEGGEFETTEEYLAAFAEVTGAALTREQWIEARREAMSPIPGAIRALESAATLGAVSLLSNNPIVFRDCLPDLAPDVAAILGPNDLVSAVLGARKPERRIYTRALGSFGVASAHAMLVDDSAANIAGAVEAGLAGFLFDRDDAARGPVALDAEIRAFAARVAGE</sequence>
<dbReference type="Pfam" id="PF00702">
    <property type="entry name" value="Hydrolase"/>
    <property type="match status" value="1"/>
</dbReference>
<reference evidence="1 2" key="1">
    <citation type="submission" date="2019-01" db="EMBL/GenBank/DDBJ databases">
        <title>Genome sequencing of strain FW100M-8.</title>
        <authorList>
            <person name="Heo J."/>
            <person name="Kim S.-J."/>
            <person name="Kim J.-S."/>
            <person name="Hong S.-B."/>
            <person name="Kwon S.-W."/>
        </authorList>
    </citation>
    <scope>NUCLEOTIDE SEQUENCE [LARGE SCALE GENOMIC DNA]</scope>
    <source>
        <strain evidence="1 2">FW100M-8</strain>
    </source>
</reference>
<organism evidence="1 2">
    <name type="scientific">Agromyces protaetiae</name>
    <dbReference type="NCBI Taxonomy" id="2509455"/>
    <lineage>
        <taxon>Bacteria</taxon>
        <taxon>Bacillati</taxon>
        <taxon>Actinomycetota</taxon>
        <taxon>Actinomycetes</taxon>
        <taxon>Micrococcales</taxon>
        <taxon>Microbacteriaceae</taxon>
        <taxon>Agromyces</taxon>
    </lineage>
</organism>
<dbReference type="SFLD" id="SFLDG01129">
    <property type="entry name" value="C1.5:_HAD__Beta-PGM__Phosphata"/>
    <property type="match status" value="1"/>
</dbReference>
<dbReference type="Gene3D" id="3.40.50.1000">
    <property type="entry name" value="HAD superfamily/HAD-like"/>
    <property type="match status" value="1"/>
</dbReference>
<dbReference type="PANTHER" id="PTHR43611:SF3">
    <property type="entry name" value="FLAVIN MONONUCLEOTIDE HYDROLASE 1, CHLOROPLATIC"/>
    <property type="match status" value="1"/>
</dbReference>
<dbReference type="RefSeq" id="WP_129192018.1">
    <property type="nucleotide sequence ID" value="NZ_CP035491.1"/>
</dbReference>
<dbReference type="InterPro" id="IPR023214">
    <property type="entry name" value="HAD_sf"/>
</dbReference>
<dbReference type="PANTHER" id="PTHR43611">
    <property type="entry name" value="ALPHA-D-GLUCOSE 1-PHOSPHATE PHOSPHATASE"/>
    <property type="match status" value="1"/>
</dbReference>
<dbReference type="SFLD" id="SFLDS00003">
    <property type="entry name" value="Haloacid_Dehalogenase"/>
    <property type="match status" value="1"/>
</dbReference>
<accession>A0A4P6FH37</accession>
<dbReference type="EMBL" id="CP035491">
    <property type="protein sequence ID" value="QAY74473.1"/>
    <property type="molecule type" value="Genomic_DNA"/>
</dbReference>